<protein>
    <submittedName>
        <fullName evidence="1">Uncharacterized protein</fullName>
    </submittedName>
</protein>
<evidence type="ECO:0000313" key="2">
    <source>
        <dbReference type="Proteomes" id="UP001165960"/>
    </source>
</evidence>
<reference evidence="1" key="1">
    <citation type="submission" date="2022-04" db="EMBL/GenBank/DDBJ databases">
        <title>Genome of the entomopathogenic fungus Entomophthora muscae.</title>
        <authorList>
            <person name="Elya C."/>
            <person name="Lovett B.R."/>
            <person name="Lee E."/>
            <person name="Macias A.M."/>
            <person name="Hajek A.E."/>
            <person name="De Bivort B.L."/>
            <person name="Kasson M.T."/>
            <person name="De Fine Licht H.H."/>
            <person name="Stajich J.E."/>
        </authorList>
    </citation>
    <scope>NUCLEOTIDE SEQUENCE</scope>
    <source>
        <strain evidence="1">Berkeley</strain>
    </source>
</reference>
<dbReference type="EMBL" id="QTSX02002963">
    <property type="protein sequence ID" value="KAJ9072792.1"/>
    <property type="molecule type" value="Genomic_DNA"/>
</dbReference>
<dbReference type="Proteomes" id="UP001165960">
    <property type="component" value="Unassembled WGS sequence"/>
</dbReference>
<accession>A0ACC2TE39</accession>
<sequence length="322" mass="36418">MHYDGTELIFEYSSFTTPHSLFRYDLTTGSRTLLKIDPVLGNFDSKKYVTERIIAPNNVPISLVYRKDLFNKNGTNPLHLYGYGSYGCCIDPQFDPSIISLLDRRFVYAIAHIRGGSEMGRMWYETEGKFLHKKNTFRDFSNAARHLITEKYTSSEHLSIEGASAGGMLIGATINLNPGLFNAAIAGVPFVDVINTMMDPTIPLTVNEYEEWGDPNMEEFFTYMKSYSPYDNLPKIGEGLPHLLVRAGLNDPRVQYWEPAKYVARLRAIISDSPDTSQKHIAHLIKMGAGHNGSSGRYNYYKDVAQDYAFLVATAEKKEPFF</sequence>
<name>A0ACC2TE39_9FUNG</name>
<proteinExistence type="predicted"/>
<evidence type="ECO:0000313" key="1">
    <source>
        <dbReference type="EMBL" id="KAJ9072792.1"/>
    </source>
</evidence>
<organism evidence="1 2">
    <name type="scientific">Entomophthora muscae</name>
    <dbReference type="NCBI Taxonomy" id="34485"/>
    <lineage>
        <taxon>Eukaryota</taxon>
        <taxon>Fungi</taxon>
        <taxon>Fungi incertae sedis</taxon>
        <taxon>Zoopagomycota</taxon>
        <taxon>Entomophthoromycotina</taxon>
        <taxon>Entomophthoromycetes</taxon>
        <taxon>Entomophthorales</taxon>
        <taxon>Entomophthoraceae</taxon>
        <taxon>Entomophthora</taxon>
    </lineage>
</organism>
<comment type="caution">
    <text evidence="1">The sequence shown here is derived from an EMBL/GenBank/DDBJ whole genome shotgun (WGS) entry which is preliminary data.</text>
</comment>
<gene>
    <name evidence="1" type="ORF">DSO57_1023509</name>
</gene>
<keyword evidence="2" id="KW-1185">Reference proteome</keyword>